<organism evidence="2 3">
    <name type="scientific">Pontibacter oryzae</name>
    <dbReference type="NCBI Taxonomy" id="2304593"/>
    <lineage>
        <taxon>Bacteria</taxon>
        <taxon>Pseudomonadati</taxon>
        <taxon>Bacteroidota</taxon>
        <taxon>Cytophagia</taxon>
        <taxon>Cytophagales</taxon>
        <taxon>Hymenobacteraceae</taxon>
        <taxon>Pontibacter</taxon>
    </lineage>
</organism>
<evidence type="ECO:0000259" key="1">
    <source>
        <dbReference type="Pfam" id="PF08818"/>
    </source>
</evidence>
<name>A0A399S240_9BACT</name>
<dbReference type="RefSeq" id="WP_119432014.1">
    <property type="nucleotide sequence ID" value="NZ_QWGE01000003.1"/>
</dbReference>
<proteinExistence type="predicted"/>
<reference evidence="3" key="1">
    <citation type="submission" date="2018-08" db="EMBL/GenBank/DDBJ databases">
        <title>Mucilaginibacter sp. MYSH2.</title>
        <authorList>
            <person name="Seo T."/>
        </authorList>
    </citation>
    <scope>NUCLEOTIDE SEQUENCE [LARGE SCALE GENOMIC DNA]</scope>
    <source>
        <strain evidence="3">KIRAN</strain>
    </source>
</reference>
<evidence type="ECO:0000313" key="2">
    <source>
        <dbReference type="EMBL" id="RIJ37358.1"/>
    </source>
</evidence>
<dbReference type="InterPro" id="IPR014922">
    <property type="entry name" value="YdhG-like"/>
</dbReference>
<dbReference type="Pfam" id="PF08818">
    <property type="entry name" value="DUF1801"/>
    <property type="match status" value="1"/>
</dbReference>
<gene>
    <name evidence="2" type="ORF">D1627_09475</name>
</gene>
<protein>
    <submittedName>
        <fullName evidence="2">DUF1801 domain-containing protein</fullName>
    </submittedName>
</protein>
<keyword evidence="3" id="KW-1185">Reference proteome</keyword>
<dbReference type="Proteomes" id="UP000266005">
    <property type="component" value="Unassembled WGS sequence"/>
</dbReference>
<accession>A0A399S240</accession>
<feature type="domain" description="YdhG-like" evidence="1">
    <location>
        <begin position="19"/>
        <end position="134"/>
    </location>
</feature>
<dbReference type="OrthoDB" id="9813231at2"/>
<dbReference type="EMBL" id="QWGE01000003">
    <property type="protein sequence ID" value="RIJ37358.1"/>
    <property type="molecule type" value="Genomic_DNA"/>
</dbReference>
<sequence>MQSTALTPEQYIAELPEDRQQAMAQLRQTILENLPAGFEETMAYGMIGYVVPHSLYPAGYHCKPAEPLPFMSIASQKNFIAVYHMGIYADEALLGWFKQEYAKQATTKLDMGKSCIRFKKTGHLPLTLIGELAAKVTPQQWIETYEHQFKSKPAS</sequence>
<dbReference type="SUPFAM" id="SSF159888">
    <property type="entry name" value="YdhG-like"/>
    <property type="match status" value="1"/>
</dbReference>
<comment type="caution">
    <text evidence="2">The sequence shown here is derived from an EMBL/GenBank/DDBJ whole genome shotgun (WGS) entry which is preliminary data.</text>
</comment>
<dbReference type="Gene3D" id="3.90.1150.200">
    <property type="match status" value="1"/>
</dbReference>
<dbReference type="AlphaFoldDB" id="A0A399S240"/>
<evidence type="ECO:0000313" key="3">
    <source>
        <dbReference type="Proteomes" id="UP000266005"/>
    </source>
</evidence>